<dbReference type="GO" id="GO:0005524">
    <property type="term" value="F:ATP binding"/>
    <property type="evidence" value="ECO:0007669"/>
    <property type="project" value="UniProtKB-KW"/>
</dbReference>
<accession>A0A9D4ZFM8</accession>
<dbReference type="GO" id="GO:0009742">
    <property type="term" value="P:brassinosteroid mediated signaling pathway"/>
    <property type="evidence" value="ECO:0007669"/>
    <property type="project" value="InterPro"/>
</dbReference>
<dbReference type="PANTHER" id="PTHR45863">
    <property type="entry name" value="SERINE/THREONINE-PROTEIN KINASE BSK5"/>
    <property type="match status" value="1"/>
</dbReference>
<dbReference type="Gene3D" id="1.10.510.10">
    <property type="entry name" value="Transferase(Phosphotransferase) domain 1"/>
    <property type="match status" value="1"/>
</dbReference>
<keyword evidence="4" id="KW-0723">Serine/threonine-protein kinase</keyword>
<dbReference type="SUPFAM" id="SSF56112">
    <property type="entry name" value="Protein kinase-like (PK-like)"/>
    <property type="match status" value="1"/>
</dbReference>
<keyword evidence="6" id="KW-0519">Myristate</keyword>
<comment type="subcellular location">
    <subcellularLocation>
        <location evidence="1">Cell membrane</location>
        <topology evidence="1">Lipid-anchor</topology>
    </subcellularLocation>
</comment>
<dbReference type="GO" id="GO:0005886">
    <property type="term" value="C:plasma membrane"/>
    <property type="evidence" value="ECO:0007669"/>
    <property type="project" value="UniProtKB-SubCell"/>
</dbReference>
<evidence type="ECO:0000256" key="6">
    <source>
        <dbReference type="ARBA" id="ARBA00022707"/>
    </source>
</evidence>
<dbReference type="GO" id="GO:0004674">
    <property type="term" value="F:protein serine/threonine kinase activity"/>
    <property type="evidence" value="ECO:0007669"/>
    <property type="project" value="UniProtKB-KW"/>
</dbReference>
<gene>
    <name evidence="16" type="ORF">GOP47_0011702</name>
</gene>
<keyword evidence="17" id="KW-1185">Reference proteome</keyword>
<proteinExistence type="predicted"/>
<dbReference type="Proteomes" id="UP000886520">
    <property type="component" value="Chromosome 11"/>
</dbReference>
<dbReference type="EMBL" id="JABFUD020000011">
    <property type="protein sequence ID" value="KAI5073689.1"/>
    <property type="molecule type" value="Genomic_DNA"/>
</dbReference>
<comment type="catalytic activity">
    <reaction evidence="13">
        <text>L-seryl-[protein] + ATP = O-phospho-L-seryl-[protein] + ADP + H(+)</text>
        <dbReference type="Rhea" id="RHEA:17989"/>
        <dbReference type="Rhea" id="RHEA-COMP:9863"/>
        <dbReference type="Rhea" id="RHEA-COMP:11604"/>
        <dbReference type="ChEBI" id="CHEBI:15378"/>
        <dbReference type="ChEBI" id="CHEBI:29999"/>
        <dbReference type="ChEBI" id="CHEBI:30616"/>
        <dbReference type="ChEBI" id="CHEBI:83421"/>
        <dbReference type="ChEBI" id="CHEBI:456216"/>
        <dbReference type="EC" id="2.7.11.1"/>
    </reaction>
</comment>
<evidence type="ECO:0000256" key="11">
    <source>
        <dbReference type="ARBA" id="ARBA00023288"/>
    </source>
</evidence>
<keyword evidence="7" id="KW-0547">Nucleotide-binding</keyword>
<sequence length="490" mass="55078">MGSCLSRLAAISSPPGGGVLPEPEKPPSSKIDSVPAFREFSLEQLKAATDNFSHENIVSEGGERTPNVVFKGNLEGDHWIAVKRFPKTAWPDPRQFADEASSVGQVRSDRLVNLIGCCYEGDERYLIAEYMPNETLARHLFHWDQRPMEWAMRIRVAYYLAQALEHCTNNGRPLYHDLNAYRVLFDKDGNPRLSCFGLMKNSRDGKSYSTNLAYTPPEYQRTGRVTAESVIFSFGTILLDLLSGKHIPPTHALDLIKGRNALSLMDSHLEGQFTSEDGTEVVRLASRCLQFEPRERPNVKALVQSLVVLQRKNEVPSFTMLGILRQPMPEPSPSVTRVVSGFKDACSRVDLTAIHEILVKTHYKDDAGENELSFQMWTKQMQEMLNARRRGDLAFRERDFGLAIDRYSEFINGGAMVSPTVFARRSLAYLMTDQADAALRDAMQAQYVNPEWATAFYLQSVALARLNMDKEAADMLEEGAILEAKKSGKN</sequence>
<protein>
    <recommendedName>
        <fullName evidence="2">non-specific serine/threonine protein kinase</fullName>
        <ecNumber evidence="2">2.7.11.1</ecNumber>
    </recommendedName>
</protein>
<evidence type="ECO:0000256" key="5">
    <source>
        <dbReference type="ARBA" id="ARBA00022679"/>
    </source>
</evidence>
<dbReference type="FunFam" id="1.10.510.10:FF:000069">
    <property type="entry name" value="probable serine/threonine-protein kinase At5g41260"/>
    <property type="match status" value="1"/>
</dbReference>
<dbReference type="FunFam" id="1.25.40.10:FF:000016">
    <property type="entry name" value="probable serine/threonine-protein kinase At4g35230"/>
    <property type="match status" value="1"/>
</dbReference>
<keyword evidence="5" id="KW-0808">Transferase</keyword>
<evidence type="ECO:0000256" key="7">
    <source>
        <dbReference type="ARBA" id="ARBA00022741"/>
    </source>
</evidence>
<evidence type="ECO:0000256" key="14">
    <source>
        <dbReference type="SAM" id="MobiDB-lite"/>
    </source>
</evidence>
<dbReference type="SUPFAM" id="SSF48452">
    <property type="entry name" value="TPR-like"/>
    <property type="match status" value="1"/>
</dbReference>
<comment type="caution">
    <text evidence="16">The sequence shown here is derived from an EMBL/GenBank/DDBJ whole genome shotgun (WGS) entry which is preliminary data.</text>
</comment>
<dbReference type="Gene3D" id="3.30.200.20">
    <property type="entry name" value="Phosphorylase Kinase, domain 1"/>
    <property type="match status" value="1"/>
</dbReference>
<name>A0A9D4ZFM8_ADICA</name>
<dbReference type="OrthoDB" id="1028014at2759"/>
<dbReference type="Gene3D" id="1.25.40.10">
    <property type="entry name" value="Tetratricopeptide repeat domain"/>
    <property type="match status" value="1"/>
</dbReference>
<evidence type="ECO:0000256" key="9">
    <source>
        <dbReference type="ARBA" id="ARBA00022840"/>
    </source>
</evidence>
<dbReference type="InterPro" id="IPR000719">
    <property type="entry name" value="Prot_kinase_dom"/>
</dbReference>
<evidence type="ECO:0000256" key="1">
    <source>
        <dbReference type="ARBA" id="ARBA00004193"/>
    </source>
</evidence>
<dbReference type="PANTHER" id="PTHR45863:SF22">
    <property type="entry name" value="SERINE_THREONINE-PROTEIN KINASE BSK1"/>
    <property type="match status" value="1"/>
</dbReference>
<dbReference type="InterPro" id="IPR045845">
    <property type="entry name" value="BSK"/>
</dbReference>
<dbReference type="AlphaFoldDB" id="A0A9D4ZFM8"/>
<dbReference type="InterPro" id="IPR011009">
    <property type="entry name" value="Kinase-like_dom_sf"/>
</dbReference>
<evidence type="ECO:0000256" key="10">
    <source>
        <dbReference type="ARBA" id="ARBA00023136"/>
    </source>
</evidence>
<comment type="catalytic activity">
    <reaction evidence="12">
        <text>L-threonyl-[protein] + ATP = O-phospho-L-threonyl-[protein] + ADP + H(+)</text>
        <dbReference type="Rhea" id="RHEA:46608"/>
        <dbReference type="Rhea" id="RHEA-COMP:11060"/>
        <dbReference type="Rhea" id="RHEA-COMP:11605"/>
        <dbReference type="ChEBI" id="CHEBI:15378"/>
        <dbReference type="ChEBI" id="CHEBI:30013"/>
        <dbReference type="ChEBI" id="CHEBI:30616"/>
        <dbReference type="ChEBI" id="CHEBI:61977"/>
        <dbReference type="ChEBI" id="CHEBI:456216"/>
        <dbReference type="EC" id="2.7.11.1"/>
    </reaction>
</comment>
<evidence type="ECO:0000313" key="17">
    <source>
        <dbReference type="Proteomes" id="UP000886520"/>
    </source>
</evidence>
<dbReference type="InterPro" id="IPR058209">
    <property type="entry name" value="TPR_BSK1_C"/>
</dbReference>
<evidence type="ECO:0000256" key="12">
    <source>
        <dbReference type="ARBA" id="ARBA00047899"/>
    </source>
</evidence>
<dbReference type="EC" id="2.7.11.1" evidence="2"/>
<dbReference type="FunFam" id="3.30.200.20:FF:000154">
    <property type="entry name" value="probable serine/threonine-protein kinase At4g35230"/>
    <property type="match status" value="1"/>
</dbReference>
<evidence type="ECO:0000256" key="2">
    <source>
        <dbReference type="ARBA" id="ARBA00012513"/>
    </source>
</evidence>
<keyword evidence="9" id="KW-0067">ATP-binding</keyword>
<dbReference type="Pfam" id="PF07714">
    <property type="entry name" value="PK_Tyr_Ser-Thr"/>
    <property type="match status" value="1"/>
</dbReference>
<keyword evidence="11" id="KW-0449">Lipoprotein</keyword>
<dbReference type="InterPro" id="IPR011990">
    <property type="entry name" value="TPR-like_helical_dom_sf"/>
</dbReference>
<dbReference type="Pfam" id="PF25575">
    <property type="entry name" value="TPR_BSK1_C"/>
    <property type="match status" value="1"/>
</dbReference>
<evidence type="ECO:0000256" key="4">
    <source>
        <dbReference type="ARBA" id="ARBA00022527"/>
    </source>
</evidence>
<reference evidence="16" key="1">
    <citation type="submission" date="2021-01" db="EMBL/GenBank/DDBJ databases">
        <title>Adiantum capillus-veneris genome.</title>
        <authorList>
            <person name="Fang Y."/>
            <person name="Liao Q."/>
        </authorList>
    </citation>
    <scope>NUCLEOTIDE SEQUENCE</scope>
    <source>
        <strain evidence="16">H3</strain>
        <tissue evidence="16">Leaf</tissue>
    </source>
</reference>
<feature type="domain" description="Protein kinase" evidence="15">
    <location>
        <begin position="55"/>
        <end position="309"/>
    </location>
</feature>
<dbReference type="PROSITE" id="PS50011">
    <property type="entry name" value="PROTEIN_KINASE_DOM"/>
    <property type="match status" value="1"/>
</dbReference>
<evidence type="ECO:0000256" key="8">
    <source>
        <dbReference type="ARBA" id="ARBA00022777"/>
    </source>
</evidence>
<feature type="region of interest" description="Disordered" evidence="14">
    <location>
        <begin position="1"/>
        <end position="32"/>
    </location>
</feature>
<evidence type="ECO:0000313" key="16">
    <source>
        <dbReference type="EMBL" id="KAI5073689.1"/>
    </source>
</evidence>
<keyword evidence="10" id="KW-0472">Membrane</keyword>
<evidence type="ECO:0000259" key="15">
    <source>
        <dbReference type="PROSITE" id="PS50011"/>
    </source>
</evidence>
<dbReference type="InterPro" id="IPR001245">
    <property type="entry name" value="Ser-Thr/Tyr_kinase_cat_dom"/>
</dbReference>
<evidence type="ECO:0000256" key="13">
    <source>
        <dbReference type="ARBA" id="ARBA00048679"/>
    </source>
</evidence>
<evidence type="ECO:0000256" key="3">
    <source>
        <dbReference type="ARBA" id="ARBA00022475"/>
    </source>
</evidence>
<keyword evidence="8" id="KW-0418">Kinase</keyword>
<keyword evidence="3" id="KW-1003">Cell membrane</keyword>
<organism evidence="16 17">
    <name type="scientific">Adiantum capillus-veneris</name>
    <name type="common">Maidenhair fern</name>
    <dbReference type="NCBI Taxonomy" id="13818"/>
    <lineage>
        <taxon>Eukaryota</taxon>
        <taxon>Viridiplantae</taxon>
        <taxon>Streptophyta</taxon>
        <taxon>Embryophyta</taxon>
        <taxon>Tracheophyta</taxon>
        <taxon>Polypodiopsida</taxon>
        <taxon>Polypodiidae</taxon>
        <taxon>Polypodiales</taxon>
        <taxon>Pteridineae</taxon>
        <taxon>Pteridaceae</taxon>
        <taxon>Vittarioideae</taxon>
        <taxon>Adiantum</taxon>
    </lineage>
</organism>